<accession>A0A6V8SHF6</accession>
<keyword evidence="3" id="KW-1185">Reference proteome</keyword>
<comment type="caution">
    <text evidence="2">The sequence shown here is derived from an EMBL/GenBank/DDBJ whole genome shotgun (WGS) entry which is preliminary data.</text>
</comment>
<reference evidence="2 3" key="1">
    <citation type="submission" date="2020-07" db="EMBL/GenBank/DDBJ databases">
        <title>A new beta-1,3-glucan-decomposing anaerobic bacterium isolated from anoxic soil subjected to biological soil disinfestation.</title>
        <authorList>
            <person name="Ueki A."/>
            <person name="Tonouchi A."/>
        </authorList>
    </citation>
    <scope>NUCLEOTIDE SEQUENCE [LARGE SCALE GENOMIC DNA]</scope>
    <source>
        <strain evidence="2 3">TW1</strain>
    </source>
</reference>
<keyword evidence="1" id="KW-1133">Transmembrane helix</keyword>
<keyword evidence="1" id="KW-0472">Membrane</keyword>
<dbReference type="Proteomes" id="UP000580568">
    <property type="component" value="Unassembled WGS sequence"/>
</dbReference>
<dbReference type="PROSITE" id="PS51257">
    <property type="entry name" value="PROKAR_LIPOPROTEIN"/>
    <property type="match status" value="1"/>
</dbReference>
<sequence>MNKLGKYTWFAFEKSLLVVIILCLIFAFFSCTFIFVGLLSNRPDHINNKSAVEFKNQIKASNTIIKTVDIYKQNASLNIDYKLKSSPKPEELSDIFNSTNKFITTDEDIKNQLSKANEQIFIRLKYGDKVYSYWGSQHIRNITNTNGTVTTEYYTTWESH</sequence>
<evidence type="ECO:0008006" key="4">
    <source>
        <dbReference type="Google" id="ProtNLM"/>
    </source>
</evidence>
<name>A0A6V8SHF6_9CLOT</name>
<protein>
    <recommendedName>
        <fullName evidence="4">Lipoprotein</fullName>
    </recommendedName>
</protein>
<feature type="transmembrane region" description="Helical" evidence="1">
    <location>
        <begin position="16"/>
        <end position="39"/>
    </location>
</feature>
<evidence type="ECO:0000313" key="2">
    <source>
        <dbReference type="EMBL" id="GFP76231.1"/>
    </source>
</evidence>
<gene>
    <name evidence="2" type="ORF">bsdtw1_02332</name>
</gene>
<proteinExistence type="predicted"/>
<dbReference type="RefSeq" id="WP_183277674.1">
    <property type="nucleotide sequence ID" value="NZ_BLZR01000001.1"/>
</dbReference>
<keyword evidence="1" id="KW-0812">Transmembrane</keyword>
<organism evidence="2 3">
    <name type="scientific">Clostridium fungisolvens</name>
    <dbReference type="NCBI Taxonomy" id="1604897"/>
    <lineage>
        <taxon>Bacteria</taxon>
        <taxon>Bacillati</taxon>
        <taxon>Bacillota</taxon>
        <taxon>Clostridia</taxon>
        <taxon>Eubacteriales</taxon>
        <taxon>Clostridiaceae</taxon>
        <taxon>Clostridium</taxon>
    </lineage>
</organism>
<evidence type="ECO:0000313" key="3">
    <source>
        <dbReference type="Proteomes" id="UP000580568"/>
    </source>
</evidence>
<dbReference type="AlphaFoldDB" id="A0A6V8SHF6"/>
<evidence type="ECO:0000256" key="1">
    <source>
        <dbReference type="SAM" id="Phobius"/>
    </source>
</evidence>
<dbReference type="EMBL" id="BLZR01000001">
    <property type="protein sequence ID" value="GFP76231.1"/>
    <property type="molecule type" value="Genomic_DNA"/>
</dbReference>